<dbReference type="EMBL" id="MT150137">
    <property type="protein sequence ID" value="QKE59549.1"/>
    <property type="molecule type" value="Genomic_DNA"/>
</dbReference>
<evidence type="ECO:0000313" key="2">
    <source>
        <dbReference type="EMBL" id="QHG11318.1"/>
    </source>
</evidence>
<dbReference type="Proteomes" id="UP000011785">
    <property type="component" value="Segment"/>
</dbReference>
<evidence type="ECO:0000313" key="5">
    <source>
        <dbReference type="Proteomes" id="UP000011785"/>
    </source>
</evidence>
<dbReference type="EMBL" id="MZ727584">
    <property type="protein sequence ID" value="UBO76496.1"/>
    <property type="molecule type" value="Genomic_DNA"/>
</dbReference>
<reference evidence="2" key="2">
    <citation type="journal article" date="2020" name="J. ISSAAS">
        <title>Complete genome sequence of Oryctes rhinoceros Nudivirus isolated from Coconut Rhinoceros Beetle in the Solomon Islands.</title>
        <authorList>
            <person name="Etebari K."/>
            <person name="Filipovic I."/>
            <person name="Rasic G."/>
            <person name="Devine G.J."/>
            <person name="Tsatsia H."/>
            <person name="Furlong M.J."/>
        </authorList>
    </citation>
    <scope>NUCLEOTIDE SEQUENCE</scope>
    <source>
        <strain evidence="2">Solomon Islands</strain>
    </source>
</reference>
<reference evidence="1 5" key="1">
    <citation type="journal article" date="2008" name="J. Virol. Methods">
        <title>Sequencing of the large dsDNA genome of Oryctes rhinoceros nudivirus using multiple displacement amplification of nanogram amounts of virus DNA.</title>
        <authorList>
            <person name="Wang Y."/>
            <person name="Kleespies R.G."/>
            <person name="Ramle M.B."/>
            <person name="Jehle J.A."/>
        </authorList>
    </citation>
    <scope>NUCLEOTIDE SEQUENCE [LARGE SCALE GENOMIC DNA]</scope>
    <source>
        <strain evidence="5">Isolate Oryctes rhinoceros/Malaysia/Ma07/2007</strain>
        <strain evidence="1">Ma07</strain>
    </source>
</reference>
<name>A0A6B9QUB2_9VIRU</name>
<organism evidence="2">
    <name type="scientific">Oryctes rhinoceros nudivirus</name>
    <dbReference type="NCBI Taxonomy" id="92521"/>
    <lineage>
        <taxon>Viruses</taxon>
        <taxon>Viruses incertae sedis</taxon>
        <taxon>Naldaviricetes</taxon>
        <taxon>Lefavirales</taxon>
        <taxon>Nudiviridae</taxon>
        <taxon>Alphanudivirus</taxon>
        <taxon>Alphanudivirus oryrhinocerotis</taxon>
    </lineage>
</organism>
<evidence type="ECO:0000313" key="4">
    <source>
        <dbReference type="EMBL" id="UBO76496.1"/>
    </source>
</evidence>
<accession>B7SVA6</accession>
<reference evidence="4" key="4">
    <citation type="submission" date="2021-08" db="EMBL/GenBank/DDBJ databases">
        <title>Whole genome sequence of Oryctes rhinoceros Nudivirus detected in Riau Province, Indonesia.</title>
        <authorList>
            <person name="Kurnia Y.W."/>
            <person name="Tanjung Z.A."/>
            <person name="Utomo C."/>
            <person name="Naim M."/>
            <person name="Situmorang E.C."/>
            <person name="Liwang T."/>
        </authorList>
    </citation>
    <scope>NUCLEOTIDE SEQUENCE</scope>
    <source>
        <strain evidence="4">LiboV</strain>
    </source>
</reference>
<gene>
    <name evidence="2" type="ORF">SI_OrNV_gp085</name>
</gene>
<evidence type="ECO:0000313" key="3">
    <source>
        <dbReference type="EMBL" id="QKE59549.1"/>
    </source>
</evidence>
<dbReference type="KEGG" id="vg:7047265"/>
<sequence length="58" mass="7005">MKAHVSNSTYPSTICGTTHTYIYIRTYPHLSINRYAFLTRIYYEIWRARRFLQSINKS</sequence>
<reference evidence="3" key="3">
    <citation type="submission" date="2020-03" db="EMBL/GenBank/DDBJ databases">
        <title>Whole genome sequence of Oryctes rhinoceros Nudivirus isolated in Riau Province, Indonesia.</title>
        <authorList>
            <person name="Kurnia Y.W."/>
            <person name="Tanjung Z.A."/>
            <person name="Utomo C."/>
            <person name="Naim M."/>
            <person name="Situmorang E.C."/>
            <person name="Liwang T."/>
        </authorList>
    </citation>
    <scope>NUCLEOTIDE SEQUENCE</scope>
    <source>
        <strain evidence="3">LiboV</strain>
    </source>
</reference>
<proteinExistence type="predicted"/>
<dbReference type="EMBL" id="EU747721">
    <property type="protein sequence ID" value="ACH96215.1"/>
    <property type="molecule type" value="Genomic_DNA"/>
</dbReference>
<protein>
    <submittedName>
        <fullName evidence="2">Uncharacterized protein</fullName>
    </submittedName>
</protein>
<evidence type="ECO:0000313" key="1">
    <source>
        <dbReference type="EMBL" id="ACH96215.1"/>
    </source>
</evidence>
<accession>A0A6B9QUB2</accession>
<dbReference type="EMBL" id="MN623374">
    <property type="protein sequence ID" value="QHG11318.1"/>
    <property type="molecule type" value="Genomic_DNA"/>
</dbReference>
<keyword evidence="5" id="KW-1185">Reference proteome</keyword>
<dbReference type="RefSeq" id="YP_002321396.1">
    <property type="nucleotide sequence ID" value="NC_011588.1"/>
</dbReference>